<reference evidence="2 3" key="1">
    <citation type="submission" date="2021-01" db="EMBL/GenBank/DDBJ databases">
        <title>Whole genome shotgun sequence of Asanoa siamensis NBRC 107932.</title>
        <authorList>
            <person name="Komaki H."/>
            <person name="Tamura T."/>
        </authorList>
    </citation>
    <scope>NUCLEOTIDE SEQUENCE [LARGE SCALE GENOMIC DNA]</scope>
    <source>
        <strain evidence="2 3">NBRC 107932</strain>
    </source>
</reference>
<dbReference type="Pfam" id="PF02627">
    <property type="entry name" value="CMD"/>
    <property type="match status" value="1"/>
</dbReference>
<dbReference type="RefSeq" id="WP_203711576.1">
    <property type="nucleotide sequence ID" value="NZ_BONE01000009.1"/>
</dbReference>
<dbReference type="EMBL" id="BONE01000009">
    <property type="protein sequence ID" value="GIF72122.1"/>
    <property type="molecule type" value="Genomic_DNA"/>
</dbReference>
<dbReference type="InterPro" id="IPR004675">
    <property type="entry name" value="AhpD_core"/>
</dbReference>
<comment type="caution">
    <text evidence="2">The sequence shown here is derived from an EMBL/GenBank/DDBJ whole genome shotgun (WGS) entry which is preliminary data.</text>
</comment>
<protein>
    <submittedName>
        <fullName evidence="2">Alkyl hydroperoxide reductase AhpD</fullName>
    </submittedName>
</protein>
<dbReference type="PANTHER" id="PTHR35446:SF2">
    <property type="entry name" value="CARBOXYMUCONOLACTONE DECARBOXYLASE-LIKE DOMAIN-CONTAINING PROTEIN"/>
    <property type="match status" value="1"/>
</dbReference>
<dbReference type="NCBIfam" id="TIGR00778">
    <property type="entry name" value="ahpD_dom"/>
    <property type="match status" value="1"/>
</dbReference>
<gene>
    <name evidence="2" type="ORF">Asi02nite_16400</name>
</gene>
<evidence type="ECO:0000313" key="3">
    <source>
        <dbReference type="Proteomes" id="UP000604117"/>
    </source>
</evidence>
<keyword evidence="3" id="KW-1185">Reference proteome</keyword>
<organism evidence="2 3">
    <name type="scientific">Asanoa siamensis</name>
    <dbReference type="NCBI Taxonomy" id="926357"/>
    <lineage>
        <taxon>Bacteria</taxon>
        <taxon>Bacillati</taxon>
        <taxon>Actinomycetota</taxon>
        <taxon>Actinomycetes</taxon>
        <taxon>Micromonosporales</taxon>
        <taxon>Micromonosporaceae</taxon>
        <taxon>Asanoa</taxon>
    </lineage>
</organism>
<dbReference type="InterPro" id="IPR003779">
    <property type="entry name" value="CMD-like"/>
</dbReference>
<dbReference type="InterPro" id="IPR029032">
    <property type="entry name" value="AhpD-like"/>
</dbReference>
<sequence length="353" mass="36925">MGVIMIHGTRRAAATVRHVTPVPIGTARGLVARVYAQVEGDFGMLAPPVSLHSPAPEVLAACWSVLRETLVAGGTVDRATKELVATAVSLGNTCPYCVDVHSSALHGLARGREAAVVAGGRLDQIADPARRRLAQWARGSGQPGGVPDVPADALPEVLGVAVVFHYINRMVNLFLPASPFPDRLPGGSRALVRRVFGRMMGLGRRDPAPGDSLALLPTAPTPDDLKWTAGSPVVEDSLARAAAAMERAGLRAVPASARALVVDRLETWHGEPPGPNRGWLATAVDTLPRADRPAGRLALLAAFASYQSTDRDIERLRAVGAGDREIVEIAAWAAMAAARRVGTFGVGEPPGPA</sequence>
<evidence type="ECO:0000259" key="1">
    <source>
        <dbReference type="Pfam" id="PF02627"/>
    </source>
</evidence>
<dbReference type="Proteomes" id="UP000604117">
    <property type="component" value="Unassembled WGS sequence"/>
</dbReference>
<dbReference type="PANTHER" id="PTHR35446">
    <property type="entry name" value="SI:CH211-175M2.5"/>
    <property type="match status" value="1"/>
</dbReference>
<feature type="domain" description="Carboxymuconolactone decarboxylase-like" evidence="1">
    <location>
        <begin position="63"/>
        <end position="137"/>
    </location>
</feature>
<evidence type="ECO:0000313" key="2">
    <source>
        <dbReference type="EMBL" id="GIF72122.1"/>
    </source>
</evidence>
<dbReference type="SUPFAM" id="SSF69118">
    <property type="entry name" value="AhpD-like"/>
    <property type="match status" value="2"/>
</dbReference>
<accession>A0ABQ4CLF0</accession>
<dbReference type="Gene3D" id="1.20.1290.10">
    <property type="entry name" value="AhpD-like"/>
    <property type="match status" value="1"/>
</dbReference>
<proteinExistence type="predicted"/>
<name>A0ABQ4CLF0_9ACTN</name>